<evidence type="ECO:0000259" key="1">
    <source>
        <dbReference type="PROSITE" id="PS50835"/>
    </source>
</evidence>
<proteinExistence type="predicted"/>
<protein>
    <recommendedName>
        <fullName evidence="1">Ig-like domain-containing protein</fullName>
    </recommendedName>
</protein>
<dbReference type="InterPro" id="IPR007110">
    <property type="entry name" value="Ig-like_dom"/>
</dbReference>
<reference evidence="2" key="1">
    <citation type="submission" date="2021-06" db="EMBL/GenBank/DDBJ databases">
        <authorList>
            <person name="Hodson N. C."/>
            <person name="Mongue J. A."/>
            <person name="Jaron S. K."/>
        </authorList>
    </citation>
    <scope>NUCLEOTIDE SEQUENCE</scope>
</reference>
<gene>
    <name evidence="2" type="ORF">AFUS01_LOCUS21990</name>
</gene>
<feature type="domain" description="Ig-like" evidence="1">
    <location>
        <begin position="13"/>
        <end position="154"/>
    </location>
</feature>
<feature type="non-terminal residue" evidence="2">
    <location>
        <position position="1"/>
    </location>
</feature>
<evidence type="ECO:0000313" key="3">
    <source>
        <dbReference type="Proteomes" id="UP000708208"/>
    </source>
</evidence>
<accession>A0A8J2PDV7</accession>
<name>A0A8J2PDV7_9HEXA</name>
<evidence type="ECO:0000313" key="2">
    <source>
        <dbReference type="EMBL" id="CAG7733551.1"/>
    </source>
</evidence>
<dbReference type="Proteomes" id="UP000708208">
    <property type="component" value="Unassembled WGS sequence"/>
</dbReference>
<dbReference type="PANTHER" id="PTHR21261">
    <property type="entry name" value="BEAT PROTEIN"/>
    <property type="match status" value="1"/>
</dbReference>
<dbReference type="PROSITE" id="PS50835">
    <property type="entry name" value="IG_LIKE"/>
    <property type="match status" value="1"/>
</dbReference>
<organism evidence="2 3">
    <name type="scientific">Allacma fusca</name>
    <dbReference type="NCBI Taxonomy" id="39272"/>
    <lineage>
        <taxon>Eukaryota</taxon>
        <taxon>Metazoa</taxon>
        <taxon>Ecdysozoa</taxon>
        <taxon>Arthropoda</taxon>
        <taxon>Hexapoda</taxon>
        <taxon>Collembola</taxon>
        <taxon>Symphypleona</taxon>
        <taxon>Sminthuridae</taxon>
        <taxon>Allacma</taxon>
    </lineage>
</organism>
<dbReference type="OrthoDB" id="6478865at2759"/>
<keyword evidence="3" id="KW-1185">Reference proteome</keyword>
<sequence length="155" mass="17753">MEFISVSYTLSPPSLRGYLIDSEFIKRNNNCRVWVTGVQINKLQVPALVKNGTDEFIILDCDYNLSDTEKEGLVVKWFFNGSINPVYQWIPPKKPQGLGLFASRLDLTYKASEDPYKMYRALRILRPSVELTGDYKCRVSTFSSEAYKSAAMLVY</sequence>
<dbReference type="AlphaFoldDB" id="A0A8J2PDV7"/>
<dbReference type="PANTHER" id="PTHR21261:SF2">
    <property type="entry name" value="GH04238P-RELATED"/>
    <property type="match status" value="1"/>
</dbReference>
<comment type="caution">
    <text evidence="2">The sequence shown here is derived from an EMBL/GenBank/DDBJ whole genome shotgun (WGS) entry which is preliminary data.</text>
</comment>
<dbReference type="EMBL" id="CAJVCH010251058">
    <property type="protein sequence ID" value="CAG7733551.1"/>
    <property type="molecule type" value="Genomic_DNA"/>
</dbReference>